<dbReference type="HOGENOM" id="CLU_1720961_0_0_10"/>
<organism evidence="1 2">
    <name type="scientific">Riemerella anatipestifer (strain ATCC 11845 / DSM 15868 / JCM 9532 / NCTC 11014)</name>
    <dbReference type="NCBI Taxonomy" id="693978"/>
    <lineage>
        <taxon>Bacteria</taxon>
        <taxon>Pseudomonadati</taxon>
        <taxon>Bacteroidota</taxon>
        <taxon>Flavobacteriia</taxon>
        <taxon>Flavobacteriales</taxon>
        <taxon>Weeksellaceae</taxon>
        <taxon>Riemerella</taxon>
    </lineage>
</organism>
<dbReference type="KEGG" id="ran:Riean_1836"/>
<dbReference type="RefSeq" id="WP_004917658.1">
    <property type="nucleotide sequence ID" value="NC_014738.1"/>
</dbReference>
<name>E4TDY0_RIEAD</name>
<sequence>MENLQERILKIFSEFKTPVNGILMPQSIESRISKWDRRSQDEASNALNELISNGYVGTSGHWLTLTQKGYDFLNQGLSIEDTENVILEFLRKRNLGVGHVIMENWFISLQNQIERFHFDNFNVALNNILNKGYIEQRDNGIFLTQKGYDKLY</sequence>
<evidence type="ECO:0000313" key="1">
    <source>
        <dbReference type="EMBL" id="AFD55060.1"/>
    </source>
</evidence>
<evidence type="ECO:0000313" key="2">
    <source>
        <dbReference type="Proteomes" id="UP000010093"/>
    </source>
</evidence>
<accession>E4TDY0</accession>
<protein>
    <submittedName>
        <fullName evidence="1">Uncharacterized protein</fullName>
    </submittedName>
</protein>
<dbReference type="AlphaFoldDB" id="E4TDY0"/>
<dbReference type="KEGG" id="rai:RA0C_0037"/>
<dbReference type="GeneID" id="93718945"/>
<reference evidence="1 2" key="1">
    <citation type="journal article" date="2012" name="J. Bacteriol.">
        <title>Complete genome sequence of Riemerella anatipestifer reference strain.</title>
        <authorList>
            <person name="Wang X."/>
            <person name="Zhu D."/>
            <person name="Wang M."/>
            <person name="Cheng A."/>
            <person name="Jia R."/>
            <person name="Zhou Y."/>
            <person name="Chen Z."/>
            <person name="Luo Q."/>
            <person name="Liu F."/>
            <person name="Wang Y."/>
            <person name="Chen X.Y."/>
        </authorList>
    </citation>
    <scope>NUCLEOTIDE SEQUENCE [LARGE SCALE GENOMIC DNA]</scope>
    <source>
        <strain evidence="2">DSM 15868</strain>
    </source>
</reference>
<gene>
    <name evidence="1" type="ORF">RA0C_0037</name>
</gene>
<dbReference type="PATRIC" id="fig|693978.17.peg.40"/>
<dbReference type="EMBL" id="CP003388">
    <property type="protein sequence ID" value="AFD55060.1"/>
    <property type="molecule type" value="Genomic_DNA"/>
</dbReference>
<proteinExistence type="predicted"/>
<dbReference type="Proteomes" id="UP000010093">
    <property type="component" value="Chromosome"/>
</dbReference>